<name>A0A076LFR2_9GAMM</name>
<evidence type="ECO:0000259" key="5">
    <source>
        <dbReference type="PROSITE" id="PS50305"/>
    </source>
</evidence>
<gene>
    <name evidence="6" type="ORF">ETEE_0892</name>
</gene>
<evidence type="ECO:0000256" key="3">
    <source>
        <dbReference type="ARBA" id="ARBA00023027"/>
    </source>
</evidence>
<dbReference type="PANTHER" id="PTHR11085:SF4">
    <property type="entry name" value="NAD-DEPENDENT PROTEIN DEACYLASE"/>
    <property type="match status" value="1"/>
</dbReference>
<dbReference type="AlphaFoldDB" id="A0A076LFR2"/>
<dbReference type="InterPro" id="IPR029035">
    <property type="entry name" value="DHS-like_NAD/FAD-binding_dom"/>
</dbReference>
<dbReference type="InterPro" id="IPR050134">
    <property type="entry name" value="NAD-dep_sirtuin_deacylases"/>
</dbReference>
<dbReference type="InterPro" id="IPR003000">
    <property type="entry name" value="Sirtuin"/>
</dbReference>
<dbReference type="EC" id="2.3.1.286" evidence="1"/>
<dbReference type="HOGENOM" id="CLU_023643_3_1_6"/>
<evidence type="ECO:0000313" key="7">
    <source>
        <dbReference type="Proteomes" id="UP000028681"/>
    </source>
</evidence>
<accession>A0A076LFR2</accession>
<dbReference type="KEGG" id="ete:ETEE_0892"/>
<dbReference type="SUPFAM" id="SSF52467">
    <property type="entry name" value="DHS-like NAD/FAD-binding domain"/>
    <property type="match status" value="1"/>
</dbReference>
<dbReference type="Pfam" id="PF02146">
    <property type="entry name" value="SIR2"/>
    <property type="match status" value="1"/>
</dbReference>
<sequence>MSIIIIFKVHMHCIQSLHTQKIVILSGAGVSAESGIPTIRSSDGLWQIFSWTKLASIDAWLPDPAALLDFFNYIRELIAPNEANLSLKRLEDRYEVFIITQNIDNLHEKVGSQTVIYVHGEIDYAHSEHNATVRLKLNGKPLFIGNLASGHHQLRPDVVLFGEDMHNLELCQRYMPPADKVLVIGTSLSVYPINIPLKLSPKNSKKSSFIYILKNDITDFNLFKTEQA</sequence>
<dbReference type="EMBL" id="CP006664">
    <property type="protein sequence ID" value="AIJ07360.1"/>
    <property type="molecule type" value="Genomic_DNA"/>
</dbReference>
<dbReference type="Gene3D" id="3.30.1600.10">
    <property type="entry name" value="SIR2/SIRT2 'Small Domain"/>
    <property type="match status" value="1"/>
</dbReference>
<evidence type="ECO:0000256" key="4">
    <source>
        <dbReference type="PROSITE-ProRule" id="PRU00236"/>
    </source>
</evidence>
<feature type="domain" description="Deacetylase sirtuin-type" evidence="5">
    <location>
        <begin position="1"/>
        <end position="228"/>
    </location>
</feature>
<evidence type="ECO:0000256" key="2">
    <source>
        <dbReference type="ARBA" id="ARBA00022679"/>
    </source>
</evidence>
<dbReference type="Proteomes" id="UP000028681">
    <property type="component" value="Chromosome"/>
</dbReference>
<dbReference type="GO" id="GO:0017136">
    <property type="term" value="F:histone deacetylase activity, NAD-dependent"/>
    <property type="evidence" value="ECO:0007669"/>
    <property type="project" value="TreeGrafter"/>
</dbReference>
<protein>
    <recommendedName>
        <fullName evidence="1">protein acetyllysine N-acetyltransferase</fullName>
        <ecNumber evidence="1">2.3.1.286</ecNumber>
    </recommendedName>
</protein>
<proteinExistence type="predicted"/>
<dbReference type="RefSeq" id="WP_144242792.1">
    <property type="nucleotide sequence ID" value="NZ_CP006664.1"/>
</dbReference>
<reference evidence="6 7" key="1">
    <citation type="journal article" date="2012" name="PLoS ONE">
        <title>Edwardsiella comparative phylogenomics reveal the new intra/inter-species taxonomic relationships, virulence evolution and niche adaptation mechanisms.</title>
        <authorList>
            <person name="Yang M."/>
            <person name="Lv Y."/>
            <person name="Xiao J."/>
            <person name="Wu H."/>
            <person name="Zheng H."/>
            <person name="Liu Q."/>
            <person name="Zhang Y."/>
            <person name="Wang Q."/>
        </authorList>
    </citation>
    <scope>NUCLEOTIDE SEQUENCE [LARGE SCALE GENOMIC DNA]</scope>
    <source>
        <strain evidence="7">080813</strain>
    </source>
</reference>
<comment type="caution">
    <text evidence="4">Lacks conserved residue(s) required for the propagation of feature annotation.</text>
</comment>
<evidence type="ECO:0000313" key="6">
    <source>
        <dbReference type="EMBL" id="AIJ07360.1"/>
    </source>
</evidence>
<dbReference type="GO" id="GO:0070403">
    <property type="term" value="F:NAD+ binding"/>
    <property type="evidence" value="ECO:0007669"/>
    <property type="project" value="InterPro"/>
</dbReference>
<dbReference type="Gene3D" id="3.40.50.1220">
    <property type="entry name" value="TPP-binding domain"/>
    <property type="match status" value="1"/>
</dbReference>
<keyword evidence="2" id="KW-0808">Transferase</keyword>
<dbReference type="PROSITE" id="PS50305">
    <property type="entry name" value="SIRTUIN"/>
    <property type="match status" value="1"/>
</dbReference>
<evidence type="ECO:0000256" key="1">
    <source>
        <dbReference type="ARBA" id="ARBA00012928"/>
    </source>
</evidence>
<organism evidence="6 7">
    <name type="scientific">Edwardsiella anguillarum ET080813</name>
    <dbReference type="NCBI Taxonomy" id="667120"/>
    <lineage>
        <taxon>Bacteria</taxon>
        <taxon>Pseudomonadati</taxon>
        <taxon>Pseudomonadota</taxon>
        <taxon>Gammaproteobacteria</taxon>
        <taxon>Enterobacterales</taxon>
        <taxon>Hafniaceae</taxon>
        <taxon>Edwardsiella</taxon>
    </lineage>
</organism>
<dbReference type="PANTHER" id="PTHR11085">
    <property type="entry name" value="NAD-DEPENDENT PROTEIN DEACYLASE SIRTUIN-5, MITOCHONDRIAL-RELATED"/>
    <property type="match status" value="1"/>
</dbReference>
<dbReference type="InterPro" id="IPR026590">
    <property type="entry name" value="Ssirtuin_cat_dom"/>
</dbReference>
<dbReference type="GeneID" id="33941651"/>
<dbReference type="InterPro" id="IPR026591">
    <property type="entry name" value="Sirtuin_cat_small_dom_sf"/>
</dbReference>
<keyword evidence="3" id="KW-0520">NAD</keyword>